<evidence type="ECO:0000313" key="3">
    <source>
        <dbReference type="Proteomes" id="UP000191672"/>
    </source>
</evidence>
<comment type="caution">
    <text evidence="2">The sequence shown here is derived from an EMBL/GenBank/DDBJ whole genome shotgun (WGS) entry which is preliminary data.</text>
</comment>
<reference evidence="3" key="1">
    <citation type="journal article" date="2017" name="Nat. Microbiol.">
        <title>Global analysis of biosynthetic gene clusters reveals vast potential of secondary metabolite production in Penicillium species.</title>
        <authorList>
            <person name="Nielsen J.C."/>
            <person name="Grijseels S."/>
            <person name="Prigent S."/>
            <person name="Ji B."/>
            <person name="Dainat J."/>
            <person name="Nielsen K.F."/>
            <person name="Frisvad J.C."/>
            <person name="Workman M."/>
            <person name="Nielsen J."/>
        </authorList>
    </citation>
    <scope>NUCLEOTIDE SEQUENCE [LARGE SCALE GENOMIC DNA]</scope>
    <source>
        <strain evidence="3">IBT 31811</strain>
    </source>
</reference>
<gene>
    <name evidence="2" type="ORF">PENANT_c232G03617</name>
</gene>
<keyword evidence="3" id="KW-1185">Reference proteome</keyword>
<dbReference type="EMBL" id="MDYN01000232">
    <property type="protein sequence ID" value="OQD72683.1"/>
    <property type="molecule type" value="Genomic_DNA"/>
</dbReference>
<name>A0A1V6P734_9EURO</name>
<proteinExistence type="predicted"/>
<sequence>MSASDGVISLADLMHRHQELLVKPLYWTPRHLELMGCRFQHVYNAPSREDTRDDQQPLEGKPNEGESEARSLARNFSLQGKLNALTNILLSKGSILDKRSKGPCFNFAGHPVHRPHYTVFYRRDQPDRSVSQEPLPVIGYLNYTNVSGTRWHKFQPRHHDGGVDYAVSPLSKKKLARVTPKEWKEDPYFVCVLLSLAQLQEHRLKPSRPTSHLVSPPCRRNCHRFHRFVSLAHIHKSRLLIASPMDREFIHLYEAQITSDFLRMLDNPAAATIQTNFPTIERRQIPFRPFETFQERILAELSVKNIPPRVSNRHNIINQNVKRAHEQEDDEGCKRARTS</sequence>
<dbReference type="Proteomes" id="UP000191672">
    <property type="component" value="Unassembled WGS sequence"/>
</dbReference>
<dbReference type="AlphaFoldDB" id="A0A1V6P734"/>
<evidence type="ECO:0000313" key="2">
    <source>
        <dbReference type="EMBL" id="OQD72683.1"/>
    </source>
</evidence>
<accession>A0A1V6P734</accession>
<evidence type="ECO:0000256" key="1">
    <source>
        <dbReference type="SAM" id="MobiDB-lite"/>
    </source>
</evidence>
<protein>
    <submittedName>
        <fullName evidence="2">Uncharacterized protein</fullName>
    </submittedName>
</protein>
<feature type="region of interest" description="Disordered" evidence="1">
    <location>
        <begin position="47"/>
        <end position="69"/>
    </location>
</feature>
<organism evidence="2 3">
    <name type="scientific">Penicillium antarcticum</name>
    <dbReference type="NCBI Taxonomy" id="416450"/>
    <lineage>
        <taxon>Eukaryota</taxon>
        <taxon>Fungi</taxon>
        <taxon>Dikarya</taxon>
        <taxon>Ascomycota</taxon>
        <taxon>Pezizomycotina</taxon>
        <taxon>Eurotiomycetes</taxon>
        <taxon>Eurotiomycetidae</taxon>
        <taxon>Eurotiales</taxon>
        <taxon>Aspergillaceae</taxon>
        <taxon>Penicillium</taxon>
    </lineage>
</organism>